<dbReference type="Proteomes" id="UP000663760">
    <property type="component" value="Chromosome 4"/>
</dbReference>
<reference evidence="2" key="1">
    <citation type="submission" date="2020-02" db="EMBL/GenBank/DDBJ databases">
        <authorList>
            <person name="Scholz U."/>
            <person name="Mascher M."/>
            <person name="Fiebig A."/>
        </authorList>
    </citation>
    <scope>NUCLEOTIDE SEQUENCE</scope>
</reference>
<name>A0A7I8KB92_SPIIN</name>
<gene>
    <name evidence="2" type="ORF">SI8410_04005710</name>
</gene>
<evidence type="ECO:0000313" key="2">
    <source>
        <dbReference type="EMBL" id="CAA7395049.1"/>
    </source>
</evidence>
<protein>
    <submittedName>
        <fullName evidence="2">Uncharacterized protein</fullName>
    </submittedName>
</protein>
<accession>A0A7I8KB92</accession>
<evidence type="ECO:0000256" key="1">
    <source>
        <dbReference type="SAM" id="MobiDB-lite"/>
    </source>
</evidence>
<evidence type="ECO:0000313" key="3">
    <source>
        <dbReference type="Proteomes" id="UP000663760"/>
    </source>
</evidence>
<feature type="region of interest" description="Disordered" evidence="1">
    <location>
        <begin position="41"/>
        <end position="62"/>
    </location>
</feature>
<sequence length="168" mass="18306">MASPATIAVQDTTVLFSIQRDLANASAPAWAHAERTAVRVTSFGRQRARSDSRKKRNASSKSPFPACPAIMVLHETGSFSGIWWKILAAGGSSPDLMCPTSRRFQEVEFLAGIRKKRASAAGTSPHRRQAVMAAFHATTFRWGIPSKTLRAASPWPHSAYKLTRVVAT</sequence>
<dbReference type="EMBL" id="LR746267">
    <property type="protein sequence ID" value="CAA7395049.1"/>
    <property type="molecule type" value="Genomic_DNA"/>
</dbReference>
<dbReference type="AlphaFoldDB" id="A0A7I8KB92"/>
<organism evidence="2 3">
    <name type="scientific">Spirodela intermedia</name>
    <name type="common">Intermediate duckweed</name>
    <dbReference type="NCBI Taxonomy" id="51605"/>
    <lineage>
        <taxon>Eukaryota</taxon>
        <taxon>Viridiplantae</taxon>
        <taxon>Streptophyta</taxon>
        <taxon>Embryophyta</taxon>
        <taxon>Tracheophyta</taxon>
        <taxon>Spermatophyta</taxon>
        <taxon>Magnoliopsida</taxon>
        <taxon>Liliopsida</taxon>
        <taxon>Araceae</taxon>
        <taxon>Lemnoideae</taxon>
        <taxon>Spirodela</taxon>
    </lineage>
</organism>
<proteinExistence type="predicted"/>
<keyword evidence="3" id="KW-1185">Reference proteome</keyword>